<dbReference type="PRINTS" id="PR00080">
    <property type="entry name" value="SDRFAMILY"/>
</dbReference>
<dbReference type="InterPro" id="IPR002347">
    <property type="entry name" value="SDR_fam"/>
</dbReference>
<gene>
    <name evidence="3" type="ordered locus">Sthe_0394</name>
</gene>
<dbReference type="OrthoDB" id="9803333at2"/>
<evidence type="ECO:0000313" key="3">
    <source>
        <dbReference type="EMBL" id="ACZ37833.1"/>
    </source>
</evidence>
<dbReference type="SUPFAM" id="SSF51735">
    <property type="entry name" value="NAD(P)-binding Rossmann-fold domains"/>
    <property type="match status" value="1"/>
</dbReference>
<dbReference type="FunFam" id="3.40.50.720:FF:000084">
    <property type="entry name" value="Short-chain dehydrogenase reductase"/>
    <property type="match status" value="1"/>
</dbReference>
<keyword evidence="2" id="KW-0560">Oxidoreductase</keyword>
<sequence>MSPNRLEGKVAIVTGAAKGIGKGIARVLAAEGAKVVIADVDEARGMATAEELRQAGQEVDFIRTDVTKRSDAEAMASFAVSRFGGLHILCANAGIFPSARIEDMTEADWDLVHNINLKGTFFTVQACLPHMRQQRYGKIVVTSSITGPVTGFPGWAHYGASKAGQMGFIRTLAIEVARDNITVNAVQPGNIRTEGMEDVGEEYIRQAEAVIPMGRLGTPEDVAYAVLFLASDESNYITGHAIVVDGGQILPESPMALS</sequence>
<reference evidence="3 4" key="2">
    <citation type="journal article" date="2010" name="Stand. Genomic Sci.">
        <title>Complete genome sequence of Desulfohalobium retbaense type strain (HR(100)).</title>
        <authorList>
            <person name="Spring S."/>
            <person name="Nolan M."/>
            <person name="Lapidus A."/>
            <person name="Glavina Del Rio T."/>
            <person name="Copeland A."/>
            <person name="Tice H."/>
            <person name="Cheng J.F."/>
            <person name="Lucas S."/>
            <person name="Land M."/>
            <person name="Chen F."/>
            <person name="Bruce D."/>
            <person name="Goodwin L."/>
            <person name="Pitluck S."/>
            <person name="Ivanova N."/>
            <person name="Mavromatis K."/>
            <person name="Mikhailova N."/>
            <person name="Pati A."/>
            <person name="Chen A."/>
            <person name="Palaniappan K."/>
            <person name="Hauser L."/>
            <person name="Chang Y.J."/>
            <person name="Jeffries C.D."/>
            <person name="Munk C."/>
            <person name="Kiss H."/>
            <person name="Chain P."/>
            <person name="Han C."/>
            <person name="Brettin T."/>
            <person name="Detter J.C."/>
            <person name="Schuler E."/>
            <person name="Goker M."/>
            <person name="Rohde M."/>
            <person name="Bristow J."/>
            <person name="Eisen J.A."/>
            <person name="Markowitz V."/>
            <person name="Hugenholtz P."/>
            <person name="Kyrpides N.C."/>
            <person name="Klenk H.P."/>
        </authorList>
    </citation>
    <scope>NUCLEOTIDE SEQUENCE [LARGE SCALE GENOMIC DNA]</scope>
    <source>
        <strain evidence="4">ATCC 49802 / DSM 20745 / S 6022</strain>
    </source>
</reference>
<proteinExistence type="inferred from homology"/>
<dbReference type="PRINTS" id="PR00081">
    <property type="entry name" value="GDHRDH"/>
</dbReference>
<organism evidence="3 4">
    <name type="scientific">Sphaerobacter thermophilus (strain ATCC 49802 / DSM 20745 / KCCM 41009 / NCIMB 13125 / S 6022)</name>
    <dbReference type="NCBI Taxonomy" id="479434"/>
    <lineage>
        <taxon>Bacteria</taxon>
        <taxon>Pseudomonadati</taxon>
        <taxon>Thermomicrobiota</taxon>
        <taxon>Thermomicrobia</taxon>
        <taxon>Sphaerobacterales</taxon>
        <taxon>Sphaerobacterineae</taxon>
        <taxon>Sphaerobacteraceae</taxon>
        <taxon>Sphaerobacter</taxon>
    </lineage>
</organism>
<name>D1C7K0_SPHTD</name>
<dbReference type="AlphaFoldDB" id="D1C7K0"/>
<evidence type="ECO:0000313" key="4">
    <source>
        <dbReference type="Proteomes" id="UP000002027"/>
    </source>
</evidence>
<dbReference type="PANTHER" id="PTHR24321:SF8">
    <property type="entry name" value="ESTRADIOL 17-BETA-DEHYDROGENASE 8-RELATED"/>
    <property type="match status" value="1"/>
</dbReference>
<dbReference type="Gene3D" id="3.40.50.720">
    <property type="entry name" value="NAD(P)-binding Rossmann-like Domain"/>
    <property type="match status" value="1"/>
</dbReference>
<dbReference type="STRING" id="479434.Sthe_0394"/>
<reference evidence="4" key="1">
    <citation type="submission" date="2009-11" db="EMBL/GenBank/DDBJ databases">
        <title>The complete chromosome 1 of Sphaerobacter thermophilus DSM 20745.</title>
        <authorList>
            <person name="Lucas S."/>
            <person name="Copeland A."/>
            <person name="Lapidus A."/>
            <person name="Glavina del Rio T."/>
            <person name="Dalin E."/>
            <person name="Tice H."/>
            <person name="Bruce D."/>
            <person name="Goodwin L."/>
            <person name="Pitluck S."/>
            <person name="Kyrpides N."/>
            <person name="Mavromatis K."/>
            <person name="Ivanova N."/>
            <person name="Mikhailova N."/>
            <person name="LaButti K.M."/>
            <person name="Clum A."/>
            <person name="Sun H.I."/>
            <person name="Brettin T."/>
            <person name="Detter J.C."/>
            <person name="Han C."/>
            <person name="Larimer F."/>
            <person name="Land M."/>
            <person name="Hauser L."/>
            <person name="Markowitz V."/>
            <person name="Cheng J.F."/>
            <person name="Hugenholtz P."/>
            <person name="Woyke T."/>
            <person name="Wu D."/>
            <person name="Steenblock K."/>
            <person name="Schneider S."/>
            <person name="Pukall R."/>
            <person name="Goeker M."/>
            <person name="Klenk H.P."/>
            <person name="Eisen J.A."/>
        </authorList>
    </citation>
    <scope>NUCLEOTIDE SEQUENCE [LARGE SCALE GENOMIC DNA]</scope>
    <source>
        <strain evidence="4">ATCC 49802 / DSM 20745 / S 6022</strain>
    </source>
</reference>
<comment type="similarity">
    <text evidence="1">Belongs to the short-chain dehydrogenases/reductases (SDR) family.</text>
</comment>
<dbReference type="GO" id="GO:0016491">
    <property type="term" value="F:oxidoreductase activity"/>
    <property type="evidence" value="ECO:0007669"/>
    <property type="project" value="UniProtKB-KW"/>
</dbReference>
<protein>
    <submittedName>
        <fullName evidence="3">Short-chain dehydrogenase/reductase SDR</fullName>
    </submittedName>
</protein>
<dbReference type="NCBIfam" id="NF009468">
    <property type="entry name" value="PRK12826.1-4"/>
    <property type="match status" value="1"/>
</dbReference>
<evidence type="ECO:0000256" key="2">
    <source>
        <dbReference type="ARBA" id="ARBA00023002"/>
    </source>
</evidence>
<dbReference type="Pfam" id="PF13561">
    <property type="entry name" value="adh_short_C2"/>
    <property type="match status" value="1"/>
</dbReference>
<accession>D1C7K0</accession>
<dbReference type="RefSeq" id="WP_012870880.1">
    <property type="nucleotide sequence ID" value="NC_013523.1"/>
</dbReference>
<dbReference type="InterPro" id="IPR036291">
    <property type="entry name" value="NAD(P)-bd_dom_sf"/>
</dbReference>
<dbReference type="KEGG" id="sti:Sthe_0394"/>
<dbReference type="NCBIfam" id="NF009466">
    <property type="entry name" value="PRK12826.1-2"/>
    <property type="match status" value="1"/>
</dbReference>
<dbReference type="EMBL" id="CP001823">
    <property type="protein sequence ID" value="ACZ37833.1"/>
    <property type="molecule type" value="Genomic_DNA"/>
</dbReference>
<dbReference type="NCBIfam" id="NF005559">
    <property type="entry name" value="PRK07231.1"/>
    <property type="match status" value="1"/>
</dbReference>
<evidence type="ECO:0000256" key="1">
    <source>
        <dbReference type="ARBA" id="ARBA00006484"/>
    </source>
</evidence>
<dbReference type="CDD" id="cd05233">
    <property type="entry name" value="SDR_c"/>
    <property type="match status" value="1"/>
</dbReference>
<dbReference type="Proteomes" id="UP000002027">
    <property type="component" value="Chromosome 1"/>
</dbReference>
<dbReference type="HOGENOM" id="CLU_010194_1_2_0"/>
<keyword evidence="4" id="KW-1185">Reference proteome</keyword>
<dbReference type="InParanoid" id="D1C7K0"/>
<dbReference type="PANTHER" id="PTHR24321">
    <property type="entry name" value="DEHYDROGENASES, SHORT CHAIN"/>
    <property type="match status" value="1"/>
</dbReference>
<dbReference type="NCBIfam" id="NF004202">
    <property type="entry name" value="PRK05653.2-2"/>
    <property type="match status" value="1"/>
</dbReference>
<dbReference type="eggNOG" id="COG1028">
    <property type="taxonomic scope" value="Bacteria"/>
</dbReference>